<protein>
    <submittedName>
        <fullName evidence="1">Uncharacterized protein</fullName>
    </submittedName>
</protein>
<organism evidence="1 2">
    <name type="scientific">Paenibacillus borealis</name>
    <dbReference type="NCBI Taxonomy" id="160799"/>
    <lineage>
        <taxon>Bacteria</taxon>
        <taxon>Bacillati</taxon>
        <taxon>Bacillota</taxon>
        <taxon>Bacilli</taxon>
        <taxon>Bacillales</taxon>
        <taxon>Paenibacillaceae</taxon>
        <taxon>Paenibacillus</taxon>
    </lineage>
</organism>
<proteinExistence type="predicted"/>
<sequence length="60" mass="6708">MNTFGHQLNGPFNLLAIMIGSVEEPDAGRFLNNCMISNCCNILKILLVYIDEYTVFIGII</sequence>
<reference evidence="1" key="1">
    <citation type="submission" date="2014-08" db="EMBL/GenBank/DDBJ databases">
        <title>Comparative genomics of the Paenibacillus odorifer group.</title>
        <authorList>
            <person name="den Bakker H.C."/>
            <person name="Tsai Y.-C.Y.-C."/>
            <person name="Martin N."/>
            <person name="Korlach J."/>
            <person name="Wiedmann M."/>
        </authorList>
    </citation>
    <scope>NUCLEOTIDE SEQUENCE [LARGE SCALE GENOMIC DNA]</scope>
    <source>
        <strain evidence="1">DSM 13188</strain>
    </source>
</reference>
<evidence type="ECO:0000313" key="1">
    <source>
        <dbReference type="EMBL" id="AIQ58459.1"/>
    </source>
</evidence>
<dbReference type="KEGG" id="pbd:PBOR_17070"/>
<dbReference type="AlphaFoldDB" id="A0A089MPP9"/>
<accession>A0A089MPP9</accession>
<dbReference type="HOGENOM" id="CLU_2937219_0_0_9"/>
<keyword evidence="2" id="KW-1185">Reference proteome</keyword>
<dbReference type="Proteomes" id="UP000029518">
    <property type="component" value="Chromosome"/>
</dbReference>
<gene>
    <name evidence="1" type="ORF">PBOR_17070</name>
</gene>
<evidence type="ECO:0000313" key="2">
    <source>
        <dbReference type="Proteomes" id="UP000029518"/>
    </source>
</evidence>
<name>A0A089MPP9_PAEBO</name>
<dbReference type="EMBL" id="CP009285">
    <property type="protein sequence ID" value="AIQ58459.1"/>
    <property type="molecule type" value="Genomic_DNA"/>
</dbReference>